<dbReference type="PANTHER" id="PTHR34818:SF1">
    <property type="entry name" value="PROTEIN BLI-3"/>
    <property type="match status" value="1"/>
</dbReference>
<dbReference type="RefSeq" id="WP_386402162.1">
    <property type="nucleotide sequence ID" value="NZ_JBHTJH010000001.1"/>
</dbReference>
<evidence type="ECO:0000313" key="3">
    <source>
        <dbReference type="Proteomes" id="UP001596978"/>
    </source>
</evidence>
<dbReference type="SUPFAM" id="SSF50475">
    <property type="entry name" value="FMN-binding split barrel"/>
    <property type="match status" value="1"/>
</dbReference>
<dbReference type="Pfam" id="PF16242">
    <property type="entry name" value="Pyrid_ox_like"/>
    <property type="match status" value="1"/>
</dbReference>
<protein>
    <submittedName>
        <fullName evidence="2">Pyridoxamine 5'-phosphate oxidase family protein</fullName>
    </submittedName>
</protein>
<dbReference type="Proteomes" id="UP001596978">
    <property type="component" value="Unassembled WGS sequence"/>
</dbReference>
<sequence>MSVKDLTDDKAQDKLEQLVNTIEVAMMITDLSKRPLNAVPMYTKQVDKKGDIWFLSHISSEHNLDLKNGNDVQLLYNDTKNDQYISVYGKGAIVTNADMIHQLYDDNIDGKWFDGPTDPLLSAIRITPSEAYYWDNKTNKFVSFFKKSWAAITGTKADLGKKGHLEV</sequence>
<dbReference type="InterPro" id="IPR052917">
    <property type="entry name" value="Stress-Dev_Protein"/>
</dbReference>
<dbReference type="InterPro" id="IPR012349">
    <property type="entry name" value="Split_barrel_FMN-bd"/>
</dbReference>
<name>A0ABW3CTX2_9FLAO</name>
<reference evidence="3" key="1">
    <citation type="journal article" date="2019" name="Int. J. Syst. Evol. Microbiol.">
        <title>The Global Catalogue of Microorganisms (GCM) 10K type strain sequencing project: providing services to taxonomists for standard genome sequencing and annotation.</title>
        <authorList>
            <consortium name="The Broad Institute Genomics Platform"/>
            <consortium name="The Broad Institute Genome Sequencing Center for Infectious Disease"/>
            <person name="Wu L."/>
            <person name="Ma J."/>
        </authorList>
    </citation>
    <scope>NUCLEOTIDE SEQUENCE [LARGE SCALE GENOMIC DNA]</scope>
    <source>
        <strain evidence="3">CCUG 62952</strain>
    </source>
</reference>
<comment type="caution">
    <text evidence="2">The sequence shown here is derived from an EMBL/GenBank/DDBJ whole genome shotgun (WGS) entry which is preliminary data.</text>
</comment>
<evidence type="ECO:0000259" key="1">
    <source>
        <dbReference type="Pfam" id="PF16242"/>
    </source>
</evidence>
<dbReference type="PANTHER" id="PTHR34818">
    <property type="entry name" value="PROTEIN BLI-3"/>
    <property type="match status" value="1"/>
</dbReference>
<proteinExistence type="predicted"/>
<keyword evidence="3" id="KW-1185">Reference proteome</keyword>
<accession>A0ABW3CTX2</accession>
<dbReference type="InterPro" id="IPR038725">
    <property type="entry name" value="YdaG_split_barrel_FMN-bd"/>
</dbReference>
<dbReference type="Gene3D" id="2.30.110.10">
    <property type="entry name" value="Electron Transport, Fmn-binding Protein, Chain A"/>
    <property type="match status" value="1"/>
</dbReference>
<gene>
    <name evidence="2" type="ORF">ACFQ1M_00195</name>
</gene>
<evidence type="ECO:0000313" key="2">
    <source>
        <dbReference type="EMBL" id="MFD0860610.1"/>
    </source>
</evidence>
<feature type="domain" description="General stress protein FMN-binding split barrel" evidence="1">
    <location>
        <begin position="11"/>
        <end position="158"/>
    </location>
</feature>
<dbReference type="EMBL" id="JBHTJH010000001">
    <property type="protein sequence ID" value="MFD0860610.1"/>
    <property type="molecule type" value="Genomic_DNA"/>
</dbReference>
<organism evidence="2 3">
    <name type="scientific">Sungkyunkwania multivorans</name>
    <dbReference type="NCBI Taxonomy" id="1173618"/>
    <lineage>
        <taxon>Bacteria</taxon>
        <taxon>Pseudomonadati</taxon>
        <taxon>Bacteroidota</taxon>
        <taxon>Flavobacteriia</taxon>
        <taxon>Flavobacteriales</taxon>
        <taxon>Flavobacteriaceae</taxon>
        <taxon>Sungkyunkwania</taxon>
    </lineage>
</organism>